<dbReference type="SUPFAM" id="SSF82185">
    <property type="entry name" value="Histone H3 K4-specific methyltransferase SET7/9 N-terminal domain"/>
    <property type="match status" value="1"/>
</dbReference>
<dbReference type="EMBL" id="AAPE02004515">
    <property type="status" value="NOT_ANNOTATED_CDS"/>
    <property type="molecule type" value="Genomic_DNA"/>
</dbReference>
<evidence type="ECO:0000313" key="4">
    <source>
        <dbReference type="Proteomes" id="UP000001074"/>
    </source>
</evidence>
<dbReference type="InterPro" id="IPR003409">
    <property type="entry name" value="MORN"/>
</dbReference>
<protein>
    <submittedName>
        <fullName evidence="3">Ankyrin repeat and MYND domain containing 1</fullName>
    </submittedName>
</protein>
<dbReference type="Ensembl" id="ENSMLUT00000027118.1">
    <property type="protein sequence ID" value="ENSMLUP00000016245.1"/>
    <property type="gene ID" value="ENSMLUG00000004589.2"/>
</dbReference>
<dbReference type="InterPro" id="IPR002110">
    <property type="entry name" value="Ankyrin_rpt"/>
</dbReference>
<dbReference type="EMBL" id="AAPE02004517">
    <property type="status" value="NOT_ANNOTATED_CDS"/>
    <property type="molecule type" value="Genomic_DNA"/>
</dbReference>
<evidence type="ECO:0000256" key="2">
    <source>
        <dbReference type="SAM" id="MobiDB-lite"/>
    </source>
</evidence>
<dbReference type="PANTHER" id="PTHR15897">
    <property type="entry name" value="ANKYRIN REPEAT AND MYND DOMAIN PROTEIN 1"/>
    <property type="match status" value="1"/>
</dbReference>
<evidence type="ECO:0000256" key="1">
    <source>
        <dbReference type="ARBA" id="ARBA00022737"/>
    </source>
</evidence>
<dbReference type="GeneTree" id="ENSGT00460000041630"/>
<reference evidence="3 4" key="1">
    <citation type="journal article" date="2011" name="Nature">
        <title>A high-resolution map of human evolutionary constraint using 29 mammals.</title>
        <authorList>
            <person name="Lindblad-Toh K."/>
            <person name="Garber M."/>
            <person name="Zuk O."/>
            <person name="Lin M.F."/>
            <person name="Parker B.J."/>
            <person name="Washietl S."/>
            <person name="Kheradpour P."/>
            <person name="Ernst J."/>
            <person name="Jordan G."/>
            <person name="Mauceli E."/>
            <person name="Ward L.D."/>
            <person name="Lowe C.B."/>
            <person name="Holloway A.K."/>
            <person name="Clamp M."/>
            <person name="Gnerre S."/>
            <person name="Alfoldi J."/>
            <person name="Beal K."/>
            <person name="Chang J."/>
            <person name="Clawson H."/>
            <person name="Cuff J."/>
            <person name="Di Palma F."/>
            <person name="Fitzgerald S."/>
            <person name="Flicek P."/>
            <person name="Guttman M."/>
            <person name="Hubisz M.J."/>
            <person name="Jaffe D.B."/>
            <person name="Jungreis I."/>
            <person name="Kent W.J."/>
            <person name="Kostka D."/>
            <person name="Lara M."/>
            <person name="Martins A.L."/>
            <person name="Massingham T."/>
            <person name="Moltke I."/>
            <person name="Raney B.J."/>
            <person name="Rasmussen M.D."/>
            <person name="Robinson J."/>
            <person name="Stark A."/>
            <person name="Vilella A.J."/>
            <person name="Wen J."/>
            <person name="Xie X."/>
            <person name="Zody M.C."/>
            <person name="Baldwin J."/>
            <person name="Bloom T."/>
            <person name="Chin C.W."/>
            <person name="Heiman D."/>
            <person name="Nicol R."/>
            <person name="Nusbaum C."/>
            <person name="Young S."/>
            <person name="Wilkinson J."/>
            <person name="Worley K.C."/>
            <person name="Kovar C.L."/>
            <person name="Muzny D.M."/>
            <person name="Gibbs R.A."/>
            <person name="Cree A."/>
            <person name="Dihn H.H."/>
            <person name="Fowler G."/>
            <person name="Jhangiani S."/>
            <person name="Joshi V."/>
            <person name="Lee S."/>
            <person name="Lewis L.R."/>
            <person name="Nazareth L.V."/>
            <person name="Okwuonu G."/>
            <person name="Santibanez J."/>
            <person name="Warren W.C."/>
            <person name="Mardis E.R."/>
            <person name="Weinstock G.M."/>
            <person name="Wilson R.K."/>
            <person name="Delehaunty K."/>
            <person name="Dooling D."/>
            <person name="Fronik C."/>
            <person name="Fulton L."/>
            <person name="Fulton B."/>
            <person name="Graves T."/>
            <person name="Minx P."/>
            <person name="Sodergren E."/>
            <person name="Birney E."/>
            <person name="Margulies E.H."/>
            <person name="Herrero J."/>
            <person name="Green E.D."/>
            <person name="Haussler D."/>
            <person name="Siepel A."/>
            <person name="Goldman N."/>
            <person name="Pollard K.S."/>
            <person name="Pedersen J.S."/>
            <person name="Lander E.S."/>
            <person name="Kellis M."/>
        </authorList>
    </citation>
    <scope>NUCLEOTIDE SEQUENCE [LARGE SCALE GENOMIC DNA]</scope>
</reference>
<dbReference type="SUPFAM" id="SSF48403">
    <property type="entry name" value="Ankyrin repeat"/>
    <property type="match status" value="1"/>
</dbReference>
<reference evidence="3" key="3">
    <citation type="submission" date="2025-09" db="UniProtKB">
        <authorList>
            <consortium name="Ensembl"/>
        </authorList>
    </citation>
    <scope>IDENTIFICATION</scope>
</reference>
<dbReference type="EMBL" id="AAPE02004518">
    <property type="status" value="NOT_ANNOTATED_CDS"/>
    <property type="molecule type" value="Genomic_DNA"/>
</dbReference>
<dbReference type="InterPro" id="IPR036770">
    <property type="entry name" value="Ankyrin_rpt-contain_sf"/>
</dbReference>
<feature type="region of interest" description="Disordered" evidence="2">
    <location>
        <begin position="185"/>
        <end position="216"/>
    </location>
</feature>
<dbReference type="EMBL" id="AAPE02004516">
    <property type="status" value="NOT_ANNOTATED_CDS"/>
    <property type="molecule type" value="Genomic_DNA"/>
</dbReference>
<keyword evidence="1" id="KW-0677">Repeat</keyword>
<dbReference type="Gene3D" id="1.25.40.20">
    <property type="entry name" value="Ankyrin repeat-containing domain"/>
    <property type="match status" value="1"/>
</dbReference>
<evidence type="ECO:0000313" key="3">
    <source>
        <dbReference type="Ensembl" id="ENSMLUP00000016245.1"/>
    </source>
</evidence>
<dbReference type="Proteomes" id="UP000001074">
    <property type="component" value="Unassembled WGS sequence"/>
</dbReference>
<dbReference type="PANTHER" id="PTHR15897:SF2">
    <property type="entry name" value="ANKYRIN REPEAT AND MYND DOMAIN-CONTAINING PROTEIN 1"/>
    <property type="match status" value="1"/>
</dbReference>
<gene>
    <name evidence="3" type="primary">ANKMY1</name>
</gene>
<dbReference type="Pfam" id="PF02493">
    <property type="entry name" value="MORN"/>
    <property type="match status" value="2"/>
</dbReference>
<dbReference type="HOGENOM" id="CLU_050860_0_0_1"/>
<dbReference type="InterPro" id="IPR053064">
    <property type="entry name" value="Ankyrin-MYND_domain-protein"/>
</dbReference>
<dbReference type="SMART" id="SM00698">
    <property type="entry name" value="MORN"/>
    <property type="match status" value="2"/>
</dbReference>
<reference evidence="3" key="2">
    <citation type="submission" date="2025-08" db="UniProtKB">
        <authorList>
            <consortium name="Ensembl"/>
        </authorList>
    </citation>
    <scope>IDENTIFICATION</scope>
</reference>
<name>G1PXR3_MYOLU</name>
<dbReference type="Pfam" id="PF13637">
    <property type="entry name" value="Ank_4"/>
    <property type="match status" value="1"/>
</dbReference>
<dbReference type="Gene3D" id="2.20.110.10">
    <property type="entry name" value="Histone H3 K4-specific methyltransferase SET7/9 N-terminal domain"/>
    <property type="match status" value="1"/>
</dbReference>
<proteinExistence type="predicted"/>
<organism evidence="3 4">
    <name type="scientific">Myotis lucifugus</name>
    <name type="common">Little brown bat</name>
    <dbReference type="NCBI Taxonomy" id="59463"/>
    <lineage>
        <taxon>Eukaryota</taxon>
        <taxon>Metazoa</taxon>
        <taxon>Chordata</taxon>
        <taxon>Craniata</taxon>
        <taxon>Vertebrata</taxon>
        <taxon>Euteleostomi</taxon>
        <taxon>Mammalia</taxon>
        <taxon>Eutheria</taxon>
        <taxon>Laurasiatheria</taxon>
        <taxon>Chiroptera</taxon>
        <taxon>Yangochiroptera</taxon>
        <taxon>Vespertilionidae</taxon>
        <taxon>Myotis</taxon>
    </lineage>
</organism>
<accession>G1PXR3</accession>
<keyword evidence="4" id="KW-1185">Reference proteome</keyword>
<sequence length="343" mass="38555">TRNIPEAPEEEEEEPQAPLREQDLKETYIQLVQGVQEWQDGCVYRGHFGLDMKLGYGEFSWPTGESYHGQFYRDHRHGFGTYMWPDGSSFTGMFYLSFREGYGTMYMKTRLFQIHCHINIINLLLDNGADVNKCTDEGLTPLNMCFLLYYPATSFRPNIAERTVPEPQPPTPFPPLPFATVTSLSSQLPTSFPSPHGPGSGAVGPHPQREVPTPRSRPRALIVSHERRHAQPLGLLSSSVLALKGTVKWESTLPRGSVSISDQGQELEDVLESLDRCTPCSSTETNFESNHCVQNYSIRLSWNMLEKSARAYSMLKVPSPEAISDKGTMRQMAWTMTNACALS</sequence>
<feature type="region of interest" description="Disordered" evidence="2">
    <location>
        <begin position="1"/>
        <end position="21"/>
    </location>
</feature>
<dbReference type="AlphaFoldDB" id="G1PXR3"/>